<dbReference type="EMBL" id="FZQP02006665">
    <property type="protein sequence ID" value="VVD03279.1"/>
    <property type="molecule type" value="Genomic_DNA"/>
</dbReference>
<dbReference type="Proteomes" id="UP000324832">
    <property type="component" value="Unassembled WGS sequence"/>
</dbReference>
<protein>
    <recommendedName>
        <fullName evidence="3">Reverse transcriptase domain-containing protein</fullName>
    </recommendedName>
</protein>
<evidence type="ECO:0000313" key="2">
    <source>
        <dbReference type="Proteomes" id="UP000324832"/>
    </source>
</evidence>
<sequence>MWKIINSELSRGNRERIDYTDLIRDADGAPFSTKQQLVDAMNLEFTTAASKCGAPLADIAYAYNCLCTKSNGSNLLRAVANPLACIIAYLFNACICKGNISLCSQASKNSPLYKGKGKKGDIKSYRPISIVPAISKTFEVSLNHRVLSFIGDRDLMTDRQYAYRAGRATTDLVREVVWRVLVAREAGQHVALLCCTSHARLTQLITTLSLINLTSTVYAARHCPY</sequence>
<dbReference type="AlphaFoldDB" id="A0A5E4R026"/>
<reference evidence="1 2" key="1">
    <citation type="submission" date="2017-07" db="EMBL/GenBank/DDBJ databases">
        <authorList>
            <person name="Talla V."/>
            <person name="Backstrom N."/>
        </authorList>
    </citation>
    <scope>NUCLEOTIDE SEQUENCE [LARGE SCALE GENOMIC DNA]</scope>
</reference>
<gene>
    <name evidence="1" type="ORF">LSINAPIS_LOCUS13301</name>
</gene>
<evidence type="ECO:0008006" key="3">
    <source>
        <dbReference type="Google" id="ProtNLM"/>
    </source>
</evidence>
<name>A0A5E4R026_9NEOP</name>
<accession>A0A5E4R026</accession>
<keyword evidence="2" id="KW-1185">Reference proteome</keyword>
<proteinExistence type="predicted"/>
<evidence type="ECO:0000313" key="1">
    <source>
        <dbReference type="EMBL" id="VVD03279.1"/>
    </source>
</evidence>
<organism evidence="1 2">
    <name type="scientific">Leptidea sinapis</name>
    <dbReference type="NCBI Taxonomy" id="189913"/>
    <lineage>
        <taxon>Eukaryota</taxon>
        <taxon>Metazoa</taxon>
        <taxon>Ecdysozoa</taxon>
        <taxon>Arthropoda</taxon>
        <taxon>Hexapoda</taxon>
        <taxon>Insecta</taxon>
        <taxon>Pterygota</taxon>
        <taxon>Neoptera</taxon>
        <taxon>Endopterygota</taxon>
        <taxon>Lepidoptera</taxon>
        <taxon>Glossata</taxon>
        <taxon>Ditrysia</taxon>
        <taxon>Papilionoidea</taxon>
        <taxon>Pieridae</taxon>
        <taxon>Dismorphiinae</taxon>
        <taxon>Leptidea</taxon>
    </lineage>
</organism>